<accession>A0ABY8QP99</accession>
<evidence type="ECO:0000256" key="1">
    <source>
        <dbReference type="ARBA" id="ARBA00043967"/>
    </source>
</evidence>
<dbReference type="SUPFAM" id="SSF101960">
    <property type="entry name" value="Stabilizer of iron transporter SufD"/>
    <property type="match status" value="1"/>
</dbReference>
<dbReference type="InterPro" id="IPR037284">
    <property type="entry name" value="SUF_FeS_clus_asmbl_SufBD_sf"/>
</dbReference>
<proteinExistence type="inferred from homology"/>
<sequence>MGLTQPKIDATEARLAALELPEGGWSLAARKDALSRLRAMGLPGARDEYWKYTRPDTLISPEAPRAALFDGEETPIFDAVDRLKIVFVDGVFDAAASDDLALEGVSIDRLSQAQDIHWAKDLYGTLETRGQTPVQRPLAALNTGFATDGLLIHVTGKVSRPINLIYRHGSETSDVILHHVIKVDAGAEVTLLENGPAAARLNMVTEIDIADTGTLHHVRTQGRDHERRAATHVFARLGAESTFKSFTLTANGVMTRNECVIELTGDDAVAHVAGACMGDGDFHHDDTVFVTHDAVNCESRQVFKKVLRNGATGVFQGKILVKKDAQKTDGYQISQSLLLDDDSQFLAKPELEIYADDVACSHGSTSGAIDEDSLFYLRARGIPRGIAEDLMVIAFIAEAVQEVEDDALQEEINARVAAWLERRRA</sequence>
<dbReference type="RefSeq" id="WP_282302494.1">
    <property type="nucleotide sequence ID" value="NZ_CP124616.1"/>
</dbReference>
<feature type="domain" description="SUF system FeS cluster assembly SufBD N-terminal" evidence="3">
    <location>
        <begin position="28"/>
        <end position="158"/>
    </location>
</feature>
<keyword evidence="5" id="KW-1185">Reference proteome</keyword>
<dbReference type="Pfam" id="PF01458">
    <property type="entry name" value="SUFBD_core"/>
    <property type="match status" value="1"/>
</dbReference>
<evidence type="ECO:0000313" key="5">
    <source>
        <dbReference type="Proteomes" id="UP001241605"/>
    </source>
</evidence>
<evidence type="ECO:0000313" key="4">
    <source>
        <dbReference type="EMBL" id="WGW05871.1"/>
    </source>
</evidence>
<dbReference type="Pfam" id="PF19295">
    <property type="entry name" value="SufBD_N"/>
    <property type="match status" value="1"/>
</dbReference>
<dbReference type="EMBL" id="CP124616">
    <property type="protein sequence ID" value="WGW05871.1"/>
    <property type="molecule type" value="Genomic_DNA"/>
</dbReference>
<dbReference type="InterPro" id="IPR000825">
    <property type="entry name" value="SUF_FeS_clus_asmbl_SufBD_core"/>
</dbReference>
<gene>
    <name evidence="4" type="ORF">QF118_14860</name>
</gene>
<evidence type="ECO:0000259" key="3">
    <source>
        <dbReference type="Pfam" id="PF19295"/>
    </source>
</evidence>
<dbReference type="InterPro" id="IPR045595">
    <property type="entry name" value="SufBD_N"/>
</dbReference>
<reference evidence="4 5" key="1">
    <citation type="submission" date="2023-05" db="EMBL/GenBank/DDBJ databases">
        <title>YMD87, complete Genome.</title>
        <authorList>
            <person name="Zhang J."/>
            <person name="Xu X."/>
        </authorList>
    </citation>
    <scope>NUCLEOTIDE SEQUENCE [LARGE SCALE GENOMIC DNA]</scope>
    <source>
        <strain evidence="4 5">YMD87</strain>
    </source>
</reference>
<dbReference type="PANTHER" id="PTHR43575">
    <property type="entry name" value="PROTEIN ABCI7, CHLOROPLASTIC"/>
    <property type="match status" value="1"/>
</dbReference>
<evidence type="ECO:0000259" key="2">
    <source>
        <dbReference type="Pfam" id="PF01458"/>
    </source>
</evidence>
<dbReference type="InterPro" id="IPR055346">
    <property type="entry name" value="Fe-S_cluster_assembly_SufBD"/>
</dbReference>
<organism evidence="4 5">
    <name type="scientific">Tropicibacter oceani</name>
    <dbReference type="NCBI Taxonomy" id="3058420"/>
    <lineage>
        <taxon>Bacteria</taxon>
        <taxon>Pseudomonadati</taxon>
        <taxon>Pseudomonadota</taxon>
        <taxon>Alphaproteobacteria</taxon>
        <taxon>Rhodobacterales</taxon>
        <taxon>Roseobacteraceae</taxon>
        <taxon>Tropicibacter</taxon>
    </lineage>
</organism>
<name>A0ABY8QP99_9RHOB</name>
<protein>
    <submittedName>
        <fullName evidence="4">SufD family Fe-S cluster assembly protein</fullName>
    </submittedName>
</protein>
<dbReference type="Proteomes" id="UP001241605">
    <property type="component" value="Chromosome"/>
</dbReference>
<dbReference type="PANTHER" id="PTHR43575:SF1">
    <property type="entry name" value="PROTEIN ABCI7, CHLOROPLASTIC"/>
    <property type="match status" value="1"/>
</dbReference>
<feature type="domain" description="SUF system FeS cluster assembly SufBD core" evidence="2">
    <location>
        <begin position="172"/>
        <end position="395"/>
    </location>
</feature>
<comment type="similarity">
    <text evidence="1">Belongs to the iron-sulfur cluster assembly SufBD family.</text>
</comment>